<name>A0A1I6UK50_9SPHI</name>
<dbReference type="PANTHER" id="PTHR28008">
    <property type="entry name" value="DOMAIN PROTEIN, PUTATIVE (AFU_ORTHOLOGUE AFUA_3G10980)-RELATED"/>
    <property type="match status" value="1"/>
</dbReference>
<dbReference type="Proteomes" id="UP000198785">
    <property type="component" value="Unassembled WGS sequence"/>
</dbReference>
<dbReference type="Gene3D" id="1.20.58.390">
    <property type="entry name" value="Neurotransmitter-gated ion-channel transmembrane domain"/>
    <property type="match status" value="1"/>
</dbReference>
<gene>
    <name evidence="2" type="ORF">SAMN05660206_10953</name>
</gene>
<organism evidence="2 3">
    <name type="scientific">Sphingobacterium wenxiniae</name>
    <dbReference type="NCBI Taxonomy" id="683125"/>
    <lineage>
        <taxon>Bacteria</taxon>
        <taxon>Pseudomonadati</taxon>
        <taxon>Bacteroidota</taxon>
        <taxon>Sphingobacteriia</taxon>
        <taxon>Sphingobacteriales</taxon>
        <taxon>Sphingobacteriaceae</taxon>
        <taxon>Sphingobacterium</taxon>
    </lineage>
</organism>
<evidence type="ECO:0000313" key="3">
    <source>
        <dbReference type="Proteomes" id="UP000198785"/>
    </source>
</evidence>
<feature type="transmembrane region" description="Helical" evidence="1">
    <location>
        <begin position="104"/>
        <end position="122"/>
    </location>
</feature>
<dbReference type="EMBL" id="FOZZ01000009">
    <property type="protein sequence ID" value="SFT01803.1"/>
    <property type="molecule type" value="Genomic_DNA"/>
</dbReference>
<keyword evidence="1" id="KW-1133">Transmembrane helix</keyword>
<evidence type="ECO:0008006" key="4">
    <source>
        <dbReference type="Google" id="ProtNLM"/>
    </source>
</evidence>
<feature type="transmembrane region" description="Helical" evidence="1">
    <location>
        <begin position="72"/>
        <end position="92"/>
    </location>
</feature>
<sequence length="128" mass="14652">MLKYLLNYSWAILWGILMLVLMSMPSSDLPSTSYFEGFDKMAHCGFFFVFTVLLLFGATIQSKRRVSKIRTIILTAIIAIFVAFLSEAIQYYLSLGRQADWWDIFADGVGIGMALFAYLLLYQNRASY</sequence>
<dbReference type="STRING" id="683125.SAMN05660206_10953"/>
<evidence type="ECO:0000313" key="2">
    <source>
        <dbReference type="EMBL" id="SFT01803.1"/>
    </source>
</evidence>
<dbReference type="InterPro" id="IPR038050">
    <property type="entry name" value="Neuro_actylchol_rec"/>
</dbReference>
<keyword evidence="1" id="KW-0472">Membrane</keyword>
<keyword evidence="1" id="KW-0812">Transmembrane</keyword>
<reference evidence="2 3" key="1">
    <citation type="submission" date="2016-10" db="EMBL/GenBank/DDBJ databases">
        <authorList>
            <person name="de Groot N.N."/>
        </authorList>
    </citation>
    <scope>NUCLEOTIDE SEQUENCE [LARGE SCALE GENOMIC DNA]</scope>
    <source>
        <strain evidence="2 3">DSM 22789</strain>
    </source>
</reference>
<dbReference type="AlphaFoldDB" id="A0A1I6UK50"/>
<dbReference type="NCBIfam" id="NF037970">
    <property type="entry name" value="vanZ_1"/>
    <property type="match status" value="1"/>
</dbReference>
<dbReference type="RefSeq" id="WP_244525897.1">
    <property type="nucleotide sequence ID" value="NZ_FOZZ01000009.1"/>
</dbReference>
<dbReference type="PANTHER" id="PTHR28008:SF1">
    <property type="entry name" value="DOMAIN PROTEIN, PUTATIVE (AFU_ORTHOLOGUE AFUA_3G10980)-RELATED"/>
    <property type="match status" value="1"/>
</dbReference>
<protein>
    <recommendedName>
        <fullName evidence="4">VanZ like family protein</fullName>
    </recommendedName>
</protein>
<accession>A0A1I6UK50</accession>
<evidence type="ECO:0000256" key="1">
    <source>
        <dbReference type="SAM" id="Phobius"/>
    </source>
</evidence>
<proteinExistence type="predicted"/>
<feature type="transmembrane region" description="Helical" evidence="1">
    <location>
        <begin position="40"/>
        <end position="60"/>
    </location>
</feature>
<keyword evidence="3" id="KW-1185">Reference proteome</keyword>